<dbReference type="eggNOG" id="COG3480">
    <property type="taxonomic scope" value="Bacteria"/>
</dbReference>
<dbReference type="STRING" id="1032480.MLP_31470"/>
<evidence type="ECO:0000313" key="3">
    <source>
        <dbReference type="EMBL" id="BAK36161.1"/>
    </source>
</evidence>
<keyword evidence="4" id="KW-1185">Reference proteome</keyword>
<dbReference type="InterPro" id="IPR020568">
    <property type="entry name" value="Ribosomal_Su5_D2-typ_SF"/>
</dbReference>
<dbReference type="SUPFAM" id="SSF54211">
    <property type="entry name" value="Ribosomal protein S5 domain 2-like"/>
    <property type="match status" value="1"/>
</dbReference>
<feature type="active site" evidence="1">
    <location>
        <position position="289"/>
    </location>
</feature>
<dbReference type="GO" id="GO:0005524">
    <property type="term" value="F:ATP binding"/>
    <property type="evidence" value="ECO:0007669"/>
    <property type="project" value="InterPro"/>
</dbReference>
<keyword evidence="1" id="KW-0645">Protease</keyword>
<dbReference type="GO" id="GO:0030163">
    <property type="term" value="P:protein catabolic process"/>
    <property type="evidence" value="ECO:0007669"/>
    <property type="project" value="InterPro"/>
</dbReference>
<dbReference type="GO" id="GO:0004176">
    <property type="term" value="F:ATP-dependent peptidase activity"/>
    <property type="evidence" value="ECO:0007669"/>
    <property type="project" value="UniProtKB-UniRule"/>
</dbReference>
<dbReference type="Gene3D" id="2.30.42.10">
    <property type="match status" value="1"/>
</dbReference>
<dbReference type="Pfam" id="PF05362">
    <property type="entry name" value="Lon_C"/>
    <property type="match status" value="1"/>
</dbReference>
<dbReference type="Gene3D" id="3.30.230.10">
    <property type="match status" value="1"/>
</dbReference>
<dbReference type="EC" id="3.4.21.53" evidence="1"/>
<dbReference type="InterPro" id="IPR001478">
    <property type="entry name" value="PDZ"/>
</dbReference>
<sequence>MTRQTWTALVSALLFVALAIPMAILPVPFVAWSPGGTANVLGEVDGHPMISIEGVQTFPTSGELDLTIVSGTSADSRLTLPEAMAAFWLPGRATLPRDSVFPPNQSAEEVKQAETQLMDDSQDAAVVAALRAAGQPVQQLPVVASVTIGGPAYDKLRPGDLITAVDGIATADPDAVSAQIRTHRPKETIDFAVTRDRIPITVQVVAGDSATEPGVAVVGISLGTGYSYAPRITFDLGQQIGGPSAGMIFALGIYDKVTAGDLLDDRNVAGTGTITPAGEVGAIGGARQKLASAQKDGATVFLVPSANCADLAGVRTDLTVIKVSTLSQAIGELRVLDVPGGEERVSRCEN</sequence>
<reference evidence="3 4" key="1">
    <citation type="submission" date="2011-05" db="EMBL/GenBank/DDBJ databases">
        <title>Whole genome sequence of Microlunatus phosphovorus NM-1.</title>
        <authorList>
            <person name="Hosoyama A."/>
            <person name="Sasaki K."/>
            <person name="Harada T."/>
            <person name="Igarashi R."/>
            <person name="Kawakoshi A."/>
            <person name="Sasagawa M."/>
            <person name="Fukada J."/>
            <person name="Nakamura S."/>
            <person name="Katano Y."/>
            <person name="Hanada S."/>
            <person name="Kamagata Y."/>
            <person name="Nakamura N."/>
            <person name="Yamazaki S."/>
            <person name="Fujita N."/>
        </authorList>
    </citation>
    <scope>NUCLEOTIDE SEQUENCE [LARGE SCALE GENOMIC DNA]</scope>
    <source>
        <strain evidence="4">ATCC 700054 / DSM 10555 / JCM 9379 / NBRC 101784 / NCIMB 13414 / VKM Ac-1990 / NM-1</strain>
    </source>
</reference>
<feature type="domain" description="Lon proteolytic" evidence="2">
    <location>
        <begin position="239"/>
        <end position="336"/>
    </location>
</feature>
<dbReference type="InterPro" id="IPR008269">
    <property type="entry name" value="Lon_proteolytic"/>
</dbReference>
<dbReference type="Pfam" id="PF13180">
    <property type="entry name" value="PDZ_2"/>
    <property type="match status" value="1"/>
</dbReference>
<evidence type="ECO:0000259" key="2">
    <source>
        <dbReference type="PROSITE" id="PS51786"/>
    </source>
</evidence>
<evidence type="ECO:0000256" key="1">
    <source>
        <dbReference type="PROSITE-ProRule" id="PRU01122"/>
    </source>
</evidence>
<keyword evidence="1" id="KW-0378">Hydrolase</keyword>
<evidence type="ECO:0000313" key="4">
    <source>
        <dbReference type="Proteomes" id="UP000007947"/>
    </source>
</evidence>
<name>F5XL95_MICPN</name>
<dbReference type="AlphaFoldDB" id="F5XL95"/>
<protein>
    <recommendedName>
        <fullName evidence="1">endopeptidase La</fullName>
        <ecNumber evidence="1">3.4.21.53</ecNumber>
    </recommendedName>
</protein>
<dbReference type="GO" id="GO:0004252">
    <property type="term" value="F:serine-type endopeptidase activity"/>
    <property type="evidence" value="ECO:0007669"/>
    <property type="project" value="UniProtKB-UniRule"/>
</dbReference>
<dbReference type="MEROPS" id="S16.012"/>
<dbReference type="PANTHER" id="PTHR10046">
    <property type="entry name" value="ATP DEPENDENT LON PROTEASE FAMILY MEMBER"/>
    <property type="match status" value="1"/>
</dbReference>
<dbReference type="InterPro" id="IPR014721">
    <property type="entry name" value="Ribsml_uS5_D2-typ_fold_subgr"/>
</dbReference>
<dbReference type="InterPro" id="IPR027065">
    <property type="entry name" value="Lon_Prtase"/>
</dbReference>
<dbReference type="SUPFAM" id="SSF50156">
    <property type="entry name" value="PDZ domain-like"/>
    <property type="match status" value="1"/>
</dbReference>
<dbReference type="GO" id="GO:0006508">
    <property type="term" value="P:proteolysis"/>
    <property type="evidence" value="ECO:0007669"/>
    <property type="project" value="UniProtKB-KW"/>
</dbReference>
<dbReference type="InterPro" id="IPR036034">
    <property type="entry name" value="PDZ_sf"/>
</dbReference>
<dbReference type="Proteomes" id="UP000007947">
    <property type="component" value="Chromosome"/>
</dbReference>
<dbReference type="PROSITE" id="PS51786">
    <property type="entry name" value="LON_PROTEOLYTIC"/>
    <property type="match status" value="1"/>
</dbReference>
<dbReference type="KEGG" id="mph:MLP_31470"/>
<accession>F5XL95</accession>
<dbReference type="HOGENOM" id="CLU_042037_1_0_11"/>
<gene>
    <name evidence="3" type="ordered locus">MLP_31470</name>
</gene>
<organism evidence="3 4">
    <name type="scientific">Microlunatus phosphovorus (strain ATCC 700054 / DSM 10555 / JCM 9379 / NBRC 101784 / NCIMB 13414 / VKM Ac-1990 / NM-1)</name>
    <dbReference type="NCBI Taxonomy" id="1032480"/>
    <lineage>
        <taxon>Bacteria</taxon>
        <taxon>Bacillati</taxon>
        <taxon>Actinomycetota</taxon>
        <taxon>Actinomycetes</taxon>
        <taxon>Propionibacteriales</taxon>
        <taxon>Propionibacteriaceae</taxon>
        <taxon>Microlunatus</taxon>
    </lineage>
</organism>
<dbReference type="EMBL" id="AP012204">
    <property type="protein sequence ID" value="BAK36161.1"/>
    <property type="molecule type" value="Genomic_DNA"/>
</dbReference>
<comment type="similarity">
    <text evidence="1">Belongs to the peptidase S16 family.</text>
</comment>
<feature type="active site" evidence="1">
    <location>
        <position position="244"/>
    </location>
</feature>
<dbReference type="OrthoDB" id="2356897at2"/>
<keyword evidence="1" id="KW-0720">Serine protease</keyword>
<comment type="catalytic activity">
    <reaction evidence="1">
        <text>Hydrolysis of proteins in presence of ATP.</text>
        <dbReference type="EC" id="3.4.21.53"/>
    </reaction>
</comment>
<dbReference type="RefSeq" id="WP_013864025.1">
    <property type="nucleotide sequence ID" value="NC_015635.1"/>
</dbReference>
<proteinExistence type="inferred from homology"/>